<dbReference type="PANTHER" id="PTHR45632">
    <property type="entry name" value="LD33804P"/>
    <property type="match status" value="1"/>
</dbReference>
<accession>A0A8C9X636</accession>
<organism evidence="4 5">
    <name type="scientific">Sander lucioperca</name>
    <name type="common">Pike-perch</name>
    <name type="synonym">Perca lucioperca</name>
    <dbReference type="NCBI Taxonomy" id="283035"/>
    <lineage>
        <taxon>Eukaryota</taxon>
        <taxon>Metazoa</taxon>
        <taxon>Chordata</taxon>
        <taxon>Craniata</taxon>
        <taxon>Vertebrata</taxon>
        <taxon>Euteleostomi</taxon>
        <taxon>Actinopterygii</taxon>
        <taxon>Neopterygii</taxon>
        <taxon>Teleostei</taxon>
        <taxon>Neoteleostei</taxon>
        <taxon>Acanthomorphata</taxon>
        <taxon>Eupercaria</taxon>
        <taxon>Perciformes</taxon>
        <taxon>Percoidei</taxon>
        <taxon>Percidae</taxon>
        <taxon>Luciopercinae</taxon>
        <taxon>Sander</taxon>
    </lineage>
</organism>
<evidence type="ECO:0000259" key="3">
    <source>
        <dbReference type="PROSITE" id="PS50097"/>
    </source>
</evidence>
<dbReference type="PROSITE" id="PS50097">
    <property type="entry name" value="BTB"/>
    <property type="match status" value="1"/>
</dbReference>
<dbReference type="InterPro" id="IPR011705">
    <property type="entry name" value="BACK"/>
</dbReference>
<dbReference type="Ensembl" id="ENSSLUT00000005488.1">
    <property type="protein sequence ID" value="ENSSLUP00000005343.1"/>
    <property type="gene ID" value="ENSSLUG00000002383.1"/>
</dbReference>
<dbReference type="InterPro" id="IPR011333">
    <property type="entry name" value="SKP1/BTB/POZ_sf"/>
</dbReference>
<dbReference type="FunFam" id="1.25.40.420:FF:000001">
    <property type="entry name" value="Kelch-like family member 12"/>
    <property type="match status" value="1"/>
</dbReference>
<reference evidence="4" key="1">
    <citation type="submission" date="2025-08" db="UniProtKB">
        <authorList>
            <consortium name="Ensembl"/>
        </authorList>
    </citation>
    <scope>IDENTIFICATION</scope>
</reference>
<keyword evidence="2" id="KW-0677">Repeat</keyword>
<name>A0A8C9X636_SANLU</name>
<protein>
    <submittedName>
        <fullName evidence="4">Si:dkey-83f18.14</fullName>
    </submittedName>
</protein>
<evidence type="ECO:0000313" key="4">
    <source>
        <dbReference type="Ensembl" id="ENSSLUP00000005343.1"/>
    </source>
</evidence>
<dbReference type="SUPFAM" id="SSF54695">
    <property type="entry name" value="POZ domain"/>
    <property type="match status" value="1"/>
</dbReference>
<keyword evidence="1" id="KW-0880">Kelch repeat</keyword>
<dbReference type="Gene3D" id="3.30.710.10">
    <property type="entry name" value="Potassium Channel Kv1.1, Chain A"/>
    <property type="match status" value="1"/>
</dbReference>
<feature type="domain" description="BTB" evidence="3">
    <location>
        <begin position="31"/>
        <end position="98"/>
    </location>
</feature>
<reference evidence="4" key="2">
    <citation type="submission" date="2025-09" db="UniProtKB">
        <authorList>
            <consortium name="Ensembl"/>
        </authorList>
    </citation>
    <scope>IDENTIFICATION</scope>
</reference>
<evidence type="ECO:0000256" key="2">
    <source>
        <dbReference type="ARBA" id="ARBA00022737"/>
    </source>
</evidence>
<dbReference type="Gene3D" id="1.25.40.420">
    <property type="match status" value="1"/>
</dbReference>
<dbReference type="InterPro" id="IPR000210">
    <property type="entry name" value="BTB/POZ_dom"/>
</dbReference>
<keyword evidence="5" id="KW-1185">Reference proteome</keyword>
<dbReference type="AlphaFoldDB" id="A0A8C9X636"/>
<proteinExistence type="predicted"/>
<evidence type="ECO:0000256" key="1">
    <source>
        <dbReference type="ARBA" id="ARBA00022441"/>
    </source>
</evidence>
<evidence type="ECO:0000313" key="5">
    <source>
        <dbReference type="Proteomes" id="UP000694568"/>
    </source>
</evidence>
<dbReference type="Proteomes" id="UP000694568">
    <property type="component" value="Unplaced"/>
</dbReference>
<dbReference type="Pfam" id="PF00651">
    <property type="entry name" value="BTB"/>
    <property type="match status" value="1"/>
</dbReference>
<dbReference type="Pfam" id="PF07707">
    <property type="entry name" value="BACK"/>
    <property type="match status" value="1"/>
</dbReference>
<sequence length="312" mass="35223">LREDLYSYTLPSHSDTLFTRLNSLQEEDLLLDCIFPLQGKSFQAHRLVLAAASQHPDVFFGSKLKCGLGVEDIAHCLTPVGLSAVLDFAYCGNVAVDFSKKGIWELTDALCQFQLQGALSLCIDFLRDRMDESTCLDVLVLAETYALVQLGQAAEEYILAHFQCISAGEKFKDVPCSFLEKMLEKDSLYVESEIVVFRAVVDWVEDSPKERLPVLPGLLHRIRLPLLSYSDLKNKPFQERLGFRNSSSPQLIKASPRCFPSAANYETEPSPYDPLVCSYTHSANTEKQYVYIQYIYPKTCLQARLCNTVLMF</sequence>
<dbReference type="PANTHER" id="PTHR45632:SF14">
    <property type="entry name" value="KELCH-LIKE PROTEIN 33"/>
    <property type="match status" value="1"/>
</dbReference>
<dbReference type="SMART" id="SM00875">
    <property type="entry name" value="BACK"/>
    <property type="match status" value="1"/>
</dbReference>
<dbReference type="GeneTree" id="ENSGT00940000164143"/>